<evidence type="ECO:0000256" key="1">
    <source>
        <dbReference type="ARBA" id="ARBA00004496"/>
    </source>
</evidence>
<proteinExistence type="inferred from homology"/>
<keyword evidence="5" id="KW-0175">Coiled coil</keyword>
<keyword evidence="8" id="KW-1185">Reference proteome</keyword>
<feature type="region of interest" description="Disordered" evidence="6">
    <location>
        <begin position="409"/>
        <end position="442"/>
    </location>
</feature>
<dbReference type="SUPFAM" id="SSF48425">
    <property type="entry name" value="Sec7 domain"/>
    <property type="match status" value="1"/>
</dbReference>
<sequence>MARFPFKKNFSLRGRSSDEEKKMKKLPTAPEEEGFNTKQEQASFSLSNRNEDNSNRKILEDGHTWKTKSNSQCYPSSPSSTKILNEKLEPKTLSSFQENSNGVKMPKETLILTVNSPKKPRRNLATINLHNFNANTSSSSEASSSTTFFSTASSSDDSSSASVPSYEFSSDFQQKQIEILENRYGGRIRANRAASVIQRAYRRYDLQKKFKTLVSNKKRRNFREIYANEEAEAGENSDYGKIGEKLKLRPYPNLIDKNYTVVKVEINKKITELETEHRFSGSENIPERCREYCSSNEILDQNCNRTYFQYKILSNQEEILKSLESPTSKTTMIKQNFPLCRNFSSPIVDQKIKLLNKYDPSFKLNYALNCPVIRIKQQPSSSTGQELAASSGTRTKPISVAGNLACATPSPDDSGVTSLASSKSSEKVSCSSPTDPVWIPRETDEPGRCLQTSCCHDPNPTSSNNAIEVNFRETPTSSSNKKHVNFGSEGKMNSLVCAGGDDFSIKKQQCWPRRSLIRMSVRSTDVERKRQYRIALNFFNKKPERGIHLLIKWNFVESSPLNVAKFLMTRKGLSKQMIGEYLGNLQNHFSASVLDHLANEIDLRDMDIDTALRHFQSIFRLPGEAQKIERIMEVFARRYWSCNQDHVKKLFRHMDTVFILSFAIIMLNTDLHSPNIKPEKRMRVEDFIRNLRGVDGNNDIDPKYLTDLYNRIKSQELKSGADHVSQVLKVERSIEGKKLTLALNYRRLVCYCRLYEVVDPNKKQSLNAHQREIFLFNDMLMVTKLCNRKKNSTTYTFRESHCLVGVQVELFCNIYYGHGLRIVFTLDNKVLFFNARNEEDRSRFFEDLKESIFESDEMEALRIEIELEKQQQQCLNSSCCNNSTQKSAAFRSHSLGRPSVDLQQRDSGVGDMENVPLLPPPSASSSSIRCSSQNKTNQQDRQRRVSDGSLDSGMTAPDEAGAGLKIFHQAPAGESSTASLASKEFQQHAPTSSKNTS</sequence>
<dbReference type="SMART" id="SM00222">
    <property type="entry name" value="Sec7"/>
    <property type="match status" value="1"/>
</dbReference>
<feature type="compositionally biased region" description="Low complexity" evidence="6">
    <location>
        <begin position="923"/>
        <end position="932"/>
    </location>
</feature>
<feature type="compositionally biased region" description="Basic and acidic residues" evidence="6">
    <location>
        <begin position="49"/>
        <end position="64"/>
    </location>
</feature>
<evidence type="ECO:0000256" key="3">
    <source>
        <dbReference type="ARBA" id="ARBA00022490"/>
    </source>
</evidence>
<dbReference type="GO" id="GO:0005737">
    <property type="term" value="C:cytoplasm"/>
    <property type="evidence" value="ECO:0007669"/>
    <property type="project" value="UniProtKB-SubCell"/>
</dbReference>
<keyword evidence="3" id="KW-0963">Cytoplasm</keyword>
<dbReference type="WBParaSite" id="nRc.2.0.1.t07727-RA">
    <property type="protein sequence ID" value="nRc.2.0.1.t07727-RA"/>
    <property type="gene ID" value="nRc.2.0.1.g07727"/>
</dbReference>
<feature type="compositionally biased region" description="Polar residues" evidence="6">
    <location>
        <begin position="36"/>
        <end position="48"/>
    </location>
</feature>
<dbReference type="Pfam" id="PF16453">
    <property type="entry name" value="IQ_SEC7_PH"/>
    <property type="match status" value="1"/>
</dbReference>
<dbReference type="GO" id="GO:0005085">
    <property type="term" value="F:guanyl-nucleotide exchange factor activity"/>
    <property type="evidence" value="ECO:0007669"/>
    <property type="project" value="InterPro"/>
</dbReference>
<dbReference type="FunFam" id="1.10.1000.11:FF:000009">
    <property type="entry name" value="IQ motif and SEC7 domain-containing protein"/>
    <property type="match status" value="1"/>
</dbReference>
<feature type="compositionally biased region" description="Low complexity" evidence="6">
    <location>
        <begin position="418"/>
        <end position="432"/>
    </location>
</feature>
<dbReference type="CDD" id="cd13318">
    <property type="entry name" value="PH_IQSEC"/>
    <property type="match status" value="1"/>
</dbReference>
<dbReference type="Gene3D" id="1.20.5.1190">
    <property type="entry name" value="iswi atpase"/>
    <property type="match status" value="1"/>
</dbReference>
<feature type="region of interest" description="Disordered" evidence="6">
    <location>
        <begin position="134"/>
        <end position="160"/>
    </location>
</feature>
<dbReference type="PANTHER" id="PTHR10663">
    <property type="entry name" value="GUANYL-NUCLEOTIDE EXCHANGE FACTOR"/>
    <property type="match status" value="1"/>
</dbReference>
<dbReference type="CDD" id="cd00171">
    <property type="entry name" value="Sec7"/>
    <property type="match status" value="1"/>
</dbReference>
<reference evidence="9" key="1">
    <citation type="submission" date="2022-11" db="UniProtKB">
        <authorList>
            <consortium name="WormBaseParasite"/>
        </authorList>
    </citation>
    <scope>IDENTIFICATION</scope>
</reference>
<dbReference type="FunFam" id="1.10.220.20:FF:000001">
    <property type="entry name" value="IQ motif and SEC7 domain-containing protein 1"/>
    <property type="match status" value="1"/>
</dbReference>
<dbReference type="Gene3D" id="2.30.29.30">
    <property type="entry name" value="Pleckstrin-homology domain (PH domain)/Phosphotyrosine-binding domain (PTB)"/>
    <property type="match status" value="1"/>
</dbReference>
<dbReference type="InterPro" id="IPR000904">
    <property type="entry name" value="Sec7_dom"/>
</dbReference>
<organism evidence="8 9">
    <name type="scientific">Romanomermis culicivorax</name>
    <name type="common">Nematode worm</name>
    <dbReference type="NCBI Taxonomy" id="13658"/>
    <lineage>
        <taxon>Eukaryota</taxon>
        <taxon>Metazoa</taxon>
        <taxon>Ecdysozoa</taxon>
        <taxon>Nematoda</taxon>
        <taxon>Enoplea</taxon>
        <taxon>Dorylaimia</taxon>
        <taxon>Mermithida</taxon>
        <taxon>Mermithoidea</taxon>
        <taxon>Mermithidae</taxon>
        <taxon>Romanomermis</taxon>
    </lineage>
</organism>
<dbReference type="PROSITE" id="PS50190">
    <property type="entry name" value="SEC7"/>
    <property type="match status" value="1"/>
</dbReference>
<evidence type="ECO:0000256" key="5">
    <source>
        <dbReference type="ARBA" id="ARBA00023054"/>
    </source>
</evidence>
<feature type="region of interest" description="Disordered" evidence="6">
    <location>
        <begin position="891"/>
        <end position="997"/>
    </location>
</feature>
<protein>
    <submittedName>
        <fullName evidence="9">SEC7 domain-containing protein</fullName>
    </submittedName>
</protein>
<evidence type="ECO:0000256" key="6">
    <source>
        <dbReference type="SAM" id="MobiDB-lite"/>
    </source>
</evidence>
<dbReference type="SUPFAM" id="SSF50729">
    <property type="entry name" value="PH domain-like"/>
    <property type="match status" value="1"/>
</dbReference>
<feature type="compositionally biased region" description="Polar residues" evidence="6">
    <location>
        <begin position="988"/>
        <end position="997"/>
    </location>
</feature>
<feature type="domain" description="SEC7" evidence="7">
    <location>
        <begin position="521"/>
        <end position="715"/>
    </location>
</feature>
<dbReference type="AlphaFoldDB" id="A0A915I0R8"/>
<dbReference type="PROSITE" id="PS50096">
    <property type="entry name" value="IQ"/>
    <property type="match status" value="1"/>
</dbReference>
<evidence type="ECO:0000313" key="8">
    <source>
        <dbReference type="Proteomes" id="UP000887565"/>
    </source>
</evidence>
<dbReference type="InterPro" id="IPR035999">
    <property type="entry name" value="Sec7_dom_sf"/>
</dbReference>
<evidence type="ECO:0000256" key="2">
    <source>
        <dbReference type="ARBA" id="ARBA00006248"/>
    </source>
</evidence>
<evidence type="ECO:0000259" key="7">
    <source>
        <dbReference type="PROSITE" id="PS50190"/>
    </source>
</evidence>
<accession>A0A915I0R8</accession>
<dbReference type="GO" id="GO:0030036">
    <property type="term" value="P:actin cytoskeleton organization"/>
    <property type="evidence" value="ECO:0007669"/>
    <property type="project" value="TreeGrafter"/>
</dbReference>
<dbReference type="InterPro" id="IPR011993">
    <property type="entry name" value="PH-like_dom_sf"/>
</dbReference>
<dbReference type="Proteomes" id="UP000887565">
    <property type="component" value="Unplaced"/>
</dbReference>
<evidence type="ECO:0000256" key="4">
    <source>
        <dbReference type="ARBA" id="ARBA00022553"/>
    </source>
</evidence>
<feature type="region of interest" description="Disordered" evidence="6">
    <location>
        <begin position="1"/>
        <end position="82"/>
    </location>
</feature>
<dbReference type="Gene3D" id="1.10.220.20">
    <property type="match status" value="1"/>
</dbReference>
<dbReference type="InterPro" id="IPR023394">
    <property type="entry name" value="Sec7_C_sf"/>
</dbReference>
<evidence type="ECO:0000313" key="9">
    <source>
        <dbReference type="WBParaSite" id="nRc.2.0.1.t07727-RA"/>
    </source>
</evidence>
<dbReference type="GO" id="GO:0032012">
    <property type="term" value="P:regulation of ARF protein signal transduction"/>
    <property type="evidence" value="ECO:0007669"/>
    <property type="project" value="InterPro"/>
</dbReference>
<dbReference type="Gene3D" id="1.10.1000.11">
    <property type="entry name" value="Arf Nucleotide-binding Site Opener,domain 2"/>
    <property type="match status" value="1"/>
</dbReference>
<comment type="subcellular location">
    <subcellularLocation>
        <location evidence="1">Cytoplasm</location>
    </subcellularLocation>
</comment>
<name>A0A915I0R8_ROMCU</name>
<dbReference type="InterPro" id="IPR033742">
    <property type="entry name" value="IQSEC_PH"/>
</dbReference>
<comment type="similarity">
    <text evidence="2">Belongs to the BRAG family.</text>
</comment>
<dbReference type="PANTHER" id="PTHR10663:SF342">
    <property type="entry name" value="FI21420P1"/>
    <property type="match status" value="1"/>
</dbReference>
<dbReference type="Pfam" id="PF01369">
    <property type="entry name" value="Sec7"/>
    <property type="match status" value="1"/>
</dbReference>
<keyword evidence="4" id="KW-0597">Phosphoprotein</keyword>